<dbReference type="AlphaFoldDB" id="A0A382ZBF4"/>
<reference evidence="1" key="1">
    <citation type="submission" date="2018-05" db="EMBL/GenBank/DDBJ databases">
        <authorList>
            <person name="Lanie J.A."/>
            <person name="Ng W.-L."/>
            <person name="Kazmierczak K.M."/>
            <person name="Andrzejewski T.M."/>
            <person name="Davidsen T.M."/>
            <person name="Wayne K.J."/>
            <person name="Tettelin H."/>
            <person name="Glass J.I."/>
            <person name="Rusch D."/>
            <person name="Podicherti R."/>
            <person name="Tsui H.-C.T."/>
            <person name="Winkler M.E."/>
        </authorList>
    </citation>
    <scope>NUCLEOTIDE SEQUENCE</scope>
</reference>
<sequence>MKSFKQHLAEHSHSTFKRQWMDQDTMPSSAHAMEALNSLVGQLAEHEYLNPQIGIEVLESQLGKLGYHFEVPTLDGGDGQYSLPLTYGAGTFEADRSENPYGEFKEGDGISDHIQGGVSLVIDVMRSG</sequence>
<evidence type="ECO:0000313" key="1">
    <source>
        <dbReference type="EMBL" id="SVD92823.1"/>
    </source>
</evidence>
<accession>A0A382ZBF4</accession>
<dbReference type="EMBL" id="UINC01182549">
    <property type="protein sequence ID" value="SVD92823.1"/>
    <property type="molecule type" value="Genomic_DNA"/>
</dbReference>
<feature type="non-terminal residue" evidence="1">
    <location>
        <position position="1"/>
    </location>
</feature>
<organism evidence="1">
    <name type="scientific">marine metagenome</name>
    <dbReference type="NCBI Taxonomy" id="408172"/>
    <lineage>
        <taxon>unclassified sequences</taxon>
        <taxon>metagenomes</taxon>
        <taxon>ecological metagenomes</taxon>
    </lineage>
</organism>
<proteinExistence type="predicted"/>
<feature type="non-terminal residue" evidence="1">
    <location>
        <position position="128"/>
    </location>
</feature>
<name>A0A382ZBF4_9ZZZZ</name>
<gene>
    <name evidence="1" type="ORF">METZ01_LOCUS445677</name>
</gene>
<protein>
    <submittedName>
        <fullName evidence="1">Uncharacterized protein</fullName>
    </submittedName>
</protein>